<dbReference type="Pfam" id="PF00440">
    <property type="entry name" value="TetR_N"/>
    <property type="match status" value="1"/>
</dbReference>
<keyword evidence="2 4" id="KW-0238">DNA-binding</keyword>
<evidence type="ECO:0000259" key="5">
    <source>
        <dbReference type="PROSITE" id="PS50977"/>
    </source>
</evidence>
<evidence type="ECO:0000256" key="4">
    <source>
        <dbReference type="PROSITE-ProRule" id="PRU00335"/>
    </source>
</evidence>
<dbReference type="EMBL" id="RHFF01000008">
    <property type="protein sequence ID" value="TGD38872.1"/>
    <property type="molecule type" value="Genomic_DNA"/>
</dbReference>
<organism evidence="6 7">
    <name type="scientific">Brevibacterium aurantiacum</name>
    <dbReference type="NCBI Taxonomy" id="273384"/>
    <lineage>
        <taxon>Bacteria</taxon>
        <taxon>Bacillati</taxon>
        <taxon>Actinomycetota</taxon>
        <taxon>Actinomycetes</taxon>
        <taxon>Micrococcales</taxon>
        <taxon>Brevibacteriaceae</taxon>
        <taxon>Brevibacterium</taxon>
    </lineage>
</organism>
<keyword evidence="3" id="KW-0804">Transcription</keyword>
<accession>A0A4Z0KJ86</accession>
<dbReference type="InterPro" id="IPR050109">
    <property type="entry name" value="HTH-type_TetR-like_transc_reg"/>
</dbReference>
<dbReference type="InterPro" id="IPR009057">
    <property type="entry name" value="Homeodomain-like_sf"/>
</dbReference>
<evidence type="ECO:0000313" key="6">
    <source>
        <dbReference type="EMBL" id="TGD38872.1"/>
    </source>
</evidence>
<evidence type="ECO:0000256" key="3">
    <source>
        <dbReference type="ARBA" id="ARBA00023163"/>
    </source>
</evidence>
<feature type="domain" description="HTH tetR-type" evidence="5">
    <location>
        <begin position="10"/>
        <end position="70"/>
    </location>
</feature>
<dbReference type="Gene3D" id="1.10.357.10">
    <property type="entry name" value="Tetracycline Repressor, domain 2"/>
    <property type="match status" value="1"/>
</dbReference>
<dbReference type="InterPro" id="IPR023772">
    <property type="entry name" value="DNA-bd_HTH_TetR-type_CS"/>
</dbReference>
<evidence type="ECO:0000313" key="7">
    <source>
        <dbReference type="Proteomes" id="UP000297736"/>
    </source>
</evidence>
<protein>
    <submittedName>
        <fullName evidence="6">TetR/AcrR family transcriptional regulator</fullName>
    </submittedName>
</protein>
<feature type="DNA-binding region" description="H-T-H motif" evidence="4">
    <location>
        <begin position="33"/>
        <end position="52"/>
    </location>
</feature>
<reference evidence="6 7" key="1">
    <citation type="submission" date="2018-10" db="EMBL/GenBank/DDBJ databases">
        <title>Brevibacterium genomes from Austrain hard cheese rinds.</title>
        <authorList>
            <person name="Anast J.M."/>
            <person name="Dzieciol M."/>
            <person name="Schultz D.L."/>
            <person name="Mann E."/>
            <person name="Wagner M."/>
            <person name="Schmitz-Esser S."/>
        </authorList>
    </citation>
    <scope>NUCLEOTIDE SEQUENCE [LARGE SCALE GENOMIC DNA]</scope>
    <source>
        <strain evidence="6 7">L261</strain>
    </source>
</reference>
<dbReference type="PANTHER" id="PTHR30055:SF234">
    <property type="entry name" value="HTH-TYPE TRANSCRIPTIONAL REGULATOR BETI"/>
    <property type="match status" value="1"/>
</dbReference>
<dbReference type="SUPFAM" id="SSF46689">
    <property type="entry name" value="Homeodomain-like"/>
    <property type="match status" value="1"/>
</dbReference>
<evidence type="ECO:0000256" key="2">
    <source>
        <dbReference type="ARBA" id="ARBA00023125"/>
    </source>
</evidence>
<dbReference type="InterPro" id="IPR001647">
    <property type="entry name" value="HTH_TetR"/>
</dbReference>
<proteinExistence type="predicted"/>
<dbReference type="RefSeq" id="WP_098729857.1">
    <property type="nucleotide sequence ID" value="NZ_JABUXX010000012.1"/>
</dbReference>
<dbReference type="AlphaFoldDB" id="A0A4Z0KJ86"/>
<dbReference type="PROSITE" id="PS01081">
    <property type="entry name" value="HTH_TETR_1"/>
    <property type="match status" value="1"/>
</dbReference>
<keyword evidence="1" id="KW-0805">Transcription regulation</keyword>
<dbReference type="PRINTS" id="PR00455">
    <property type="entry name" value="HTHTETR"/>
</dbReference>
<sequence>MPKVSDEHRLARRDQITRAAMGQFVLRGIHLTSTDNIAQAAGLSAGAIYTHFANKDEIIAYVARTAVEGVFAGLEQALDHDPLLSPKELVALIAERIPQAGAPIEFMVQVWGEAVTNRTLRELVNEVYAKAFERLREYATLWFATAEEMDVRQARIHSSYKARQLLSMIYAHILQLSLIEGYEAPTLP</sequence>
<dbReference type="PROSITE" id="PS50977">
    <property type="entry name" value="HTH_TETR_2"/>
    <property type="match status" value="1"/>
</dbReference>
<evidence type="ECO:0000256" key="1">
    <source>
        <dbReference type="ARBA" id="ARBA00023015"/>
    </source>
</evidence>
<dbReference type="PANTHER" id="PTHR30055">
    <property type="entry name" value="HTH-TYPE TRANSCRIPTIONAL REGULATOR RUTR"/>
    <property type="match status" value="1"/>
</dbReference>
<name>A0A4Z0KJ86_BREAU</name>
<dbReference type="Proteomes" id="UP000297736">
    <property type="component" value="Unassembled WGS sequence"/>
</dbReference>
<dbReference type="GO" id="GO:0003700">
    <property type="term" value="F:DNA-binding transcription factor activity"/>
    <property type="evidence" value="ECO:0007669"/>
    <property type="project" value="TreeGrafter"/>
</dbReference>
<dbReference type="GO" id="GO:0000976">
    <property type="term" value="F:transcription cis-regulatory region binding"/>
    <property type="evidence" value="ECO:0007669"/>
    <property type="project" value="TreeGrafter"/>
</dbReference>
<comment type="caution">
    <text evidence="6">The sequence shown here is derived from an EMBL/GenBank/DDBJ whole genome shotgun (WGS) entry which is preliminary data.</text>
</comment>
<gene>
    <name evidence="6" type="ORF">EB834_10015</name>
</gene>